<dbReference type="AlphaFoldDB" id="A0ABD4KFA2"/>
<protein>
    <recommendedName>
        <fullName evidence="5">Scaffolding protein</fullName>
    </recommendedName>
</protein>
<proteinExistence type="predicted"/>
<comment type="caution">
    <text evidence="3">The sequence shown here is derived from an EMBL/GenBank/DDBJ whole genome shotgun (WGS) entry which is preliminary data.</text>
</comment>
<evidence type="ECO:0008006" key="5">
    <source>
        <dbReference type="Google" id="ProtNLM"/>
    </source>
</evidence>
<feature type="compositionally biased region" description="Basic and acidic residues" evidence="2">
    <location>
        <begin position="258"/>
        <end position="269"/>
    </location>
</feature>
<gene>
    <name evidence="3" type="ORF">ISP11_22265</name>
</gene>
<reference evidence="3 4" key="1">
    <citation type="submission" date="2020-11" db="EMBL/GenBank/DDBJ databases">
        <title>Identification of Lelliottia nimipressuralis from Wound Infection by Whole Genome-Based Bacterial Identification.</title>
        <authorList>
            <person name="Navarathna D.H."/>
            <person name="Choi H."/>
            <person name="Jinadatha C."/>
            <person name="Chatterjee P."/>
            <person name="Hwang M."/>
        </authorList>
    </citation>
    <scope>NUCLEOTIDE SEQUENCE [LARGE SCALE GENOMIC DNA]</scope>
    <source>
        <strain evidence="3 4">DN2020</strain>
    </source>
</reference>
<name>A0ABD4KFA2_9ENTR</name>
<evidence type="ECO:0000256" key="1">
    <source>
        <dbReference type="SAM" id="Coils"/>
    </source>
</evidence>
<feature type="region of interest" description="Disordered" evidence="2">
    <location>
        <begin position="1"/>
        <end position="84"/>
    </location>
</feature>
<feature type="coiled-coil region" evidence="1">
    <location>
        <begin position="162"/>
        <end position="196"/>
    </location>
</feature>
<organism evidence="3 4">
    <name type="scientific">Lelliottia nimipressuralis</name>
    <dbReference type="NCBI Taxonomy" id="69220"/>
    <lineage>
        <taxon>Bacteria</taxon>
        <taxon>Pseudomonadati</taxon>
        <taxon>Pseudomonadota</taxon>
        <taxon>Gammaproteobacteria</taxon>
        <taxon>Enterobacterales</taxon>
        <taxon>Enterobacteriaceae</taxon>
        <taxon>Lelliottia</taxon>
    </lineage>
</organism>
<evidence type="ECO:0000313" key="3">
    <source>
        <dbReference type="EMBL" id="MBF4180586.1"/>
    </source>
</evidence>
<feature type="region of interest" description="Disordered" evidence="2">
    <location>
        <begin position="258"/>
        <end position="302"/>
    </location>
</feature>
<keyword evidence="1" id="KW-0175">Coiled coil</keyword>
<sequence>MENENTNTATNTEKAPAVGGVGRSALAQAVLRATNRQPAEEANPLNEESGAASPDVTAASLLNLSDAGAEIEGDSQPGENESEVDVWQFGGNEYTADQVEESLKERETYQRFNQSVQPLIDSINDYGQKAEQAALLATTECDKQIDELSKALASGRLTSQQYQQAHLQLREVKTRKKALESEAAEEQQLRSRALAQAQKQNAAQTVVALTKQGWNPADILAVGRIAEKTLGTRLADVMSPELMQVFKDAAETRAARENAHKRLKVKTDNALKTTKSQPQKAQPQQQKGALTFGQKVWGDRYK</sequence>
<dbReference type="Proteomes" id="UP000628560">
    <property type="component" value="Unassembled WGS sequence"/>
</dbReference>
<evidence type="ECO:0000256" key="2">
    <source>
        <dbReference type="SAM" id="MobiDB-lite"/>
    </source>
</evidence>
<feature type="compositionally biased region" description="Low complexity" evidence="2">
    <location>
        <begin position="272"/>
        <end position="287"/>
    </location>
</feature>
<dbReference type="RefSeq" id="WP_194514395.1">
    <property type="nucleotide sequence ID" value="NZ_JADIXP010000022.1"/>
</dbReference>
<evidence type="ECO:0000313" key="4">
    <source>
        <dbReference type="Proteomes" id="UP000628560"/>
    </source>
</evidence>
<dbReference type="EMBL" id="JADIXP010000022">
    <property type="protein sequence ID" value="MBF4180586.1"/>
    <property type="molecule type" value="Genomic_DNA"/>
</dbReference>
<accession>A0ABD4KFA2</accession>
<feature type="compositionally biased region" description="Low complexity" evidence="2">
    <location>
        <begin position="1"/>
        <end position="13"/>
    </location>
</feature>